<dbReference type="Proteomes" id="UP000075515">
    <property type="component" value="Unassembled WGS sequence"/>
</dbReference>
<evidence type="ECO:0000259" key="2">
    <source>
        <dbReference type="PROSITE" id="PS50994"/>
    </source>
</evidence>
<dbReference type="InterPro" id="IPR050900">
    <property type="entry name" value="Transposase_IS3/IS150/IS904"/>
</dbReference>
<dbReference type="Pfam" id="PF13565">
    <property type="entry name" value="HTH_32"/>
    <property type="match status" value="1"/>
</dbReference>
<sequence>MTLELIDEAVRGGARLAAACRALGLSARTLARWRAEAGGEDGRAGPRHAPVHKLTEAERRRIVETANRREFRNLSPKQIVPRLADRGVYLASESSFYRILREQGLLAHRNPARPANAHRPRELVARRPNQVWCWDITYLKSAVRGAFYFLYLIVDVYSRKIVGWSVETEESMLAAARLVEQTCDRESVGSGCLVLHADNGGPMKGSTMLATLQRLGVVPSFSRPRVSDDNPYAEALFRTLRYRPEYPRRPFATVEQARHWVERFVAWYNGEHLHSSIRLVTPDDRHRGRDGALLAARHALYQRARRRTPLRWTGQTRNWTPVGPVTLNPHTHDAQAAIRT</sequence>
<feature type="region of interest" description="Disordered" evidence="1">
    <location>
        <begin position="321"/>
        <end position="340"/>
    </location>
</feature>
<dbReference type="PANTHER" id="PTHR46889:SF5">
    <property type="entry name" value="INTEGRASE PROTEIN"/>
    <property type="match status" value="1"/>
</dbReference>
<dbReference type="InterPro" id="IPR012337">
    <property type="entry name" value="RNaseH-like_sf"/>
</dbReference>
<dbReference type="InterPro" id="IPR048020">
    <property type="entry name" value="Transpos_IS3"/>
</dbReference>
<dbReference type="GO" id="GO:0015074">
    <property type="term" value="P:DNA integration"/>
    <property type="evidence" value="ECO:0007669"/>
    <property type="project" value="InterPro"/>
</dbReference>
<dbReference type="GO" id="GO:0003676">
    <property type="term" value="F:nucleic acid binding"/>
    <property type="evidence" value="ECO:0007669"/>
    <property type="project" value="InterPro"/>
</dbReference>
<dbReference type="Gene3D" id="3.30.420.10">
    <property type="entry name" value="Ribonuclease H-like superfamily/Ribonuclease H"/>
    <property type="match status" value="1"/>
</dbReference>
<dbReference type="SUPFAM" id="SSF53098">
    <property type="entry name" value="Ribonuclease H-like"/>
    <property type="match status" value="1"/>
</dbReference>
<accession>A0A150R9N7</accession>
<dbReference type="PROSITE" id="PS50994">
    <property type="entry name" value="INTEGRASE"/>
    <property type="match status" value="1"/>
</dbReference>
<name>A0A150R9N7_SORCE</name>
<evidence type="ECO:0000256" key="1">
    <source>
        <dbReference type="SAM" id="MobiDB-lite"/>
    </source>
</evidence>
<dbReference type="EMBL" id="JEMC01003993">
    <property type="protein sequence ID" value="KYF76833.1"/>
    <property type="molecule type" value="Genomic_DNA"/>
</dbReference>
<dbReference type="Pfam" id="PF00665">
    <property type="entry name" value="rve"/>
    <property type="match status" value="1"/>
</dbReference>
<comment type="caution">
    <text evidence="3">The sequence shown here is derived from an EMBL/GenBank/DDBJ whole genome shotgun (WGS) entry which is preliminary data.</text>
</comment>
<dbReference type="AlphaFoldDB" id="A0A150R9N7"/>
<dbReference type="SUPFAM" id="SSF46689">
    <property type="entry name" value="Homeodomain-like"/>
    <property type="match status" value="1"/>
</dbReference>
<dbReference type="InterPro" id="IPR001584">
    <property type="entry name" value="Integrase_cat-core"/>
</dbReference>
<evidence type="ECO:0000313" key="3">
    <source>
        <dbReference type="EMBL" id="KYF76833.1"/>
    </source>
</evidence>
<dbReference type="PANTHER" id="PTHR46889">
    <property type="entry name" value="TRANSPOSASE INSF FOR INSERTION SEQUENCE IS3B-RELATED"/>
    <property type="match status" value="1"/>
</dbReference>
<gene>
    <name evidence="3" type="ORF">BE18_39460</name>
</gene>
<feature type="domain" description="Integrase catalytic" evidence="2">
    <location>
        <begin position="124"/>
        <end position="290"/>
    </location>
</feature>
<protein>
    <submittedName>
        <fullName evidence="3">Integrase</fullName>
    </submittedName>
</protein>
<organism evidence="3 4">
    <name type="scientific">Sorangium cellulosum</name>
    <name type="common">Polyangium cellulosum</name>
    <dbReference type="NCBI Taxonomy" id="56"/>
    <lineage>
        <taxon>Bacteria</taxon>
        <taxon>Pseudomonadati</taxon>
        <taxon>Myxococcota</taxon>
        <taxon>Polyangia</taxon>
        <taxon>Polyangiales</taxon>
        <taxon>Polyangiaceae</taxon>
        <taxon>Sorangium</taxon>
    </lineage>
</organism>
<dbReference type="InterPro" id="IPR009057">
    <property type="entry name" value="Homeodomain-like_sf"/>
</dbReference>
<dbReference type="NCBIfam" id="NF033516">
    <property type="entry name" value="transpos_IS3"/>
    <property type="match status" value="1"/>
</dbReference>
<dbReference type="InterPro" id="IPR036397">
    <property type="entry name" value="RNaseH_sf"/>
</dbReference>
<proteinExistence type="predicted"/>
<reference evidence="3 4" key="1">
    <citation type="submission" date="2014-02" db="EMBL/GenBank/DDBJ databases">
        <title>The small core and large imbalanced accessory genome model reveals a collaborative survival strategy of Sorangium cellulosum strains in nature.</title>
        <authorList>
            <person name="Han K."/>
            <person name="Peng R."/>
            <person name="Blom J."/>
            <person name="Li Y.-Z."/>
        </authorList>
    </citation>
    <scope>NUCLEOTIDE SEQUENCE [LARGE SCALE GENOMIC DNA]</scope>
    <source>
        <strain evidence="3 4">So0149</strain>
    </source>
</reference>
<evidence type="ECO:0000313" key="4">
    <source>
        <dbReference type="Proteomes" id="UP000075515"/>
    </source>
</evidence>